<reference evidence="1" key="1">
    <citation type="journal article" date="2019" name="Plant J.">
        <title>Chlorella vulgaris genome assembly and annotation reveals the molecular basis for metabolic acclimation to high light conditions.</title>
        <authorList>
            <person name="Cecchin M."/>
            <person name="Marcolungo L."/>
            <person name="Rossato M."/>
            <person name="Girolomoni L."/>
            <person name="Cosentino E."/>
            <person name="Cuine S."/>
            <person name="Li-Beisson Y."/>
            <person name="Delledonne M."/>
            <person name="Ballottari M."/>
        </authorList>
    </citation>
    <scope>NUCLEOTIDE SEQUENCE</scope>
    <source>
        <strain evidence="1">211/11P</strain>
    </source>
</reference>
<organism evidence="1 2">
    <name type="scientific">Chlorella vulgaris</name>
    <name type="common">Green alga</name>
    <dbReference type="NCBI Taxonomy" id="3077"/>
    <lineage>
        <taxon>Eukaryota</taxon>
        <taxon>Viridiplantae</taxon>
        <taxon>Chlorophyta</taxon>
        <taxon>core chlorophytes</taxon>
        <taxon>Trebouxiophyceae</taxon>
        <taxon>Chlorellales</taxon>
        <taxon>Chlorellaceae</taxon>
        <taxon>Chlorella clade</taxon>
        <taxon>Chlorella</taxon>
    </lineage>
</organism>
<comment type="caution">
    <text evidence="1">The sequence shown here is derived from an EMBL/GenBank/DDBJ whole genome shotgun (WGS) entry which is preliminary data.</text>
</comment>
<evidence type="ECO:0000313" key="2">
    <source>
        <dbReference type="Proteomes" id="UP001055712"/>
    </source>
</evidence>
<dbReference type="EMBL" id="SIDB01000003">
    <property type="protein sequence ID" value="KAI3435038.1"/>
    <property type="molecule type" value="Genomic_DNA"/>
</dbReference>
<dbReference type="OrthoDB" id="515277at2759"/>
<accession>A0A9D4YZU1</accession>
<evidence type="ECO:0000313" key="1">
    <source>
        <dbReference type="EMBL" id="KAI3435038.1"/>
    </source>
</evidence>
<dbReference type="AlphaFoldDB" id="A0A9D4YZU1"/>
<keyword evidence="2" id="KW-1185">Reference proteome</keyword>
<gene>
    <name evidence="1" type="ORF">D9Q98_003089</name>
</gene>
<sequence>MQAAGVEFSLDSRDPPQPEAVRRAALRRYQQRVATAAQQPRASQLRHYFVVVRPSCLEDGGYGRPAYIEAVRERHCRLALTELCSHGTVHGGVSATC</sequence>
<protein>
    <submittedName>
        <fullName evidence="1">Uncharacterized protein</fullName>
    </submittedName>
</protein>
<name>A0A9D4YZU1_CHLVU</name>
<reference evidence="1" key="2">
    <citation type="submission" date="2020-11" db="EMBL/GenBank/DDBJ databases">
        <authorList>
            <person name="Cecchin M."/>
            <person name="Marcolungo L."/>
            <person name="Rossato M."/>
            <person name="Girolomoni L."/>
            <person name="Cosentino E."/>
            <person name="Cuine S."/>
            <person name="Li-Beisson Y."/>
            <person name="Delledonne M."/>
            <person name="Ballottari M."/>
        </authorList>
    </citation>
    <scope>NUCLEOTIDE SEQUENCE</scope>
    <source>
        <strain evidence="1">211/11P</strain>
        <tissue evidence="1">Whole cell</tissue>
    </source>
</reference>
<proteinExistence type="predicted"/>
<dbReference type="Proteomes" id="UP001055712">
    <property type="component" value="Unassembled WGS sequence"/>
</dbReference>